<keyword evidence="6" id="KW-0539">Nucleus</keyword>
<sequence>MDEIESSPAVDLKSKSGESVKAGGSGKSASYEMPWVEKYRPTSLSDVVGNEETVSRLEVFSREGNVPNVIIAGPPGTGKTTSILCLARTMLGASFKDAVLEMNASNERGIDVVRNKIKMFAQKKVTLPKGRHKIIILDEADSMTGAAQQAMRRTMEVFSKTTRFALACNASDKIIEPIQSRCAVLRYSRLSDSQILKRLLEICAAENVDHAEDGLEAIIYTAQGDMRQAINNLQSTYAGFGSITSENVFKVCDEPHPQLIKSMLDHCVEADIDKAYEIMHHMSHMGYSADDIITNIFRSCKTHQMAEYVKLEFIKEIGMTHMRIAEGVNSILQLSGLLARLCQKTAAPSDKA</sequence>
<dbReference type="OMA" id="SCNYSSQ"/>
<dbReference type="FunFam" id="1.10.8.60:FF:000012">
    <property type="entry name" value="Replication factor C subunit 4"/>
    <property type="match status" value="1"/>
</dbReference>
<dbReference type="GO" id="GO:0006261">
    <property type="term" value="P:DNA-templated DNA replication"/>
    <property type="evidence" value="ECO:0000318"/>
    <property type="project" value="GO_Central"/>
</dbReference>
<protein>
    <recommendedName>
        <fullName evidence="7">Replication factor C subunit 2</fullName>
    </recommendedName>
</protein>
<evidence type="ECO:0000259" key="9">
    <source>
        <dbReference type="SMART" id="SM00382"/>
    </source>
</evidence>
<dbReference type="InterPro" id="IPR013748">
    <property type="entry name" value="Rep_factorC_C"/>
</dbReference>
<dbReference type="SUPFAM" id="SSF52540">
    <property type="entry name" value="P-loop containing nucleoside triphosphate hydrolases"/>
    <property type="match status" value="1"/>
</dbReference>
<comment type="subcellular location">
    <subcellularLocation>
        <location evidence="1">Nucleus</location>
    </subcellularLocation>
</comment>
<proteinExistence type="inferred from homology"/>
<dbReference type="FunFam" id="1.20.272.10:FF:000006">
    <property type="entry name" value="Replication factor C subunit 2"/>
    <property type="match status" value="1"/>
</dbReference>
<dbReference type="GeneID" id="585743"/>
<evidence type="ECO:0000256" key="8">
    <source>
        <dbReference type="SAM" id="MobiDB-lite"/>
    </source>
</evidence>
<evidence type="ECO:0000256" key="7">
    <source>
        <dbReference type="ARBA" id="ARBA00040745"/>
    </source>
</evidence>
<dbReference type="Pfam" id="PF08542">
    <property type="entry name" value="Rep_fac_C"/>
    <property type="match status" value="1"/>
</dbReference>
<dbReference type="Gene3D" id="3.40.50.300">
    <property type="entry name" value="P-loop containing nucleotide triphosphate hydrolases"/>
    <property type="match status" value="1"/>
</dbReference>
<feature type="domain" description="AAA+ ATPase" evidence="9">
    <location>
        <begin position="65"/>
        <end position="200"/>
    </location>
</feature>
<dbReference type="PANTHER" id="PTHR11669:SF5">
    <property type="entry name" value="REPLICATION FACTOR C SUBUNIT 2"/>
    <property type="match status" value="1"/>
</dbReference>
<keyword evidence="11" id="KW-1185">Reference proteome</keyword>
<dbReference type="GO" id="GO:0005663">
    <property type="term" value="C:DNA replication factor C complex"/>
    <property type="evidence" value="ECO:0000318"/>
    <property type="project" value="GO_Central"/>
</dbReference>
<dbReference type="CTD" id="5982"/>
<reference evidence="11" key="1">
    <citation type="submission" date="2015-02" db="EMBL/GenBank/DDBJ databases">
        <title>Genome sequencing for Strongylocentrotus purpuratus.</title>
        <authorList>
            <person name="Murali S."/>
            <person name="Liu Y."/>
            <person name="Vee V."/>
            <person name="English A."/>
            <person name="Wang M."/>
            <person name="Skinner E."/>
            <person name="Han Y."/>
            <person name="Muzny D.M."/>
            <person name="Worley K.C."/>
            <person name="Gibbs R.A."/>
        </authorList>
    </citation>
    <scope>NUCLEOTIDE SEQUENCE</scope>
</reference>
<dbReference type="Gene3D" id="1.20.272.10">
    <property type="match status" value="1"/>
</dbReference>
<dbReference type="Pfam" id="PF00004">
    <property type="entry name" value="AAA"/>
    <property type="match status" value="1"/>
</dbReference>
<keyword evidence="3" id="KW-0235">DNA replication</keyword>
<evidence type="ECO:0000256" key="3">
    <source>
        <dbReference type="ARBA" id="ARBA00022705"/>
    </source>
</evidence>
<evidence type="ECO:0000256" key="5">
    <source>
        <dbReference type="ARBA" id="ARBA00022840"/>
    </source>
</evidence>
<keyword evidence="4" id="KW-0547">Nucleotide-binding</keyword>
<dbReference type="SMART" id="SM00382">
    <property type="entry name" value="AAA"/>
    <property type="match status" value="1"/>
</dbReference>
<organism evidence="10 11">
    <name type="scientific">Strongylocentrotus purpuratus</name>
    <name type="common">Purple sea urchin</name>
    <dbReference type="NCBI Taxonomy" id="7668"/>
    <lineage>
        <taxon>Eukaryota</taxon>
        <taxon>Metazoa</taxon>
        <taxon>Echinodermata</taxon>
        <taxon>Eleutherozoa</taxon>
        <taxon>Echinozoa</taxon>
        <taxon>Echinoidea</taxon>
        <taxon>Euechinoidea</taxon>
        <taxon>Echinacea</taxon>
        <taxon>Camarodonta</taxon>
        <taxon>Echinidea</taxon>
        <taxon>Strongylocentrotidae</taxon>
        <taxon>Strongylocentrotus</taxon>
    </lineage>
</organism>
<name>A0A7M7RD43_STRPU</name>
<dbReference type="InParanoid" id="A0A7M7RD43"/>
<dbReference type="GO" id="GO:0006281">
    <property type="term" value="P:DNA repair"/>
    <property type="evidence" value="ECO:0000318"/>
    <property type="project" value="GO_Central"/>
</dbReference>
<dbReference type="NCBIfam" id="NF001679">
    <property type="entry name" value="PRK00440.1"/>
    <property type="match status" value="1"/>
</dbReference>
<feature type="region of interest" description="Disordered" evidence="8">
    <location>
        <begin position="1"/>
        <end position="29"/>
    </location>
</feature>
<dbReference type="FunFam" id="3.40.50.300:FF:000107">
    <property type="entry name" value="Replication factor C subunit 4"/>
    <property type="match status" value="1"/>
</dbReference>
<dbReference type="CDD" id="cd18140">
    <property type="entry name" value="HLD_clamp_RFC"/>
    <property type="match status" value="1"/>
</dbReference>
<dbReference type="InterPro" id="IPR047854">
    <property type="entry name" value="RFC_lid"/>
</dbReference>
<evidence type="ECO:0000256" key="4">
    <source>
        <dbReference type="ARBA" id="ARBA00022741"/>
    </source>
</evidence>
<dbReference type="RefSeq" id="XP_790650.2">
    <property type="nucleotide sequence ID" value="XM_785557.5"/>
</dbReference>
<feature type="compositionally biased region" description="Low complexity" evidence="8">
    <location>
        <begin position="19"/>
        <end position="29"/>
    </location>
</feature>
<dbReference type="InterPro" id="IPR050238">
    <property type="entry name" value="DNA_Rep/Repair_Clamp_Loader"/>
</dbReference>
<evidence type="ECO:0000313" key="11">
    <source>
        <dbReference type="Proteomes" id="UP000007110"/>
    </source>
</evidence>
<dbReference type="GO" id="GO:0005524">
    <property type="term" value="F:ATP binding"/>
    <property type="evidence" value="ECO:0007669"/>
    <property type="project" value="UniProtKB-KW"/>
</dbReference>
<dbReference type="SUPFAM" id="SSF48019">
    <property type="entry name" value="post-AAA+ oligomerization domain-like"/>
    <property type="match status" value="1"/>
</dbReference>
<dbReference type="CDD" id="cd00009">
    <property type="entry name" value="AAA"/>
    <property type="match status" value="1"/>
</dbReference>
<reference evidence="10" key="2">
    <citation type="submission" date="2021-01" db="UniProtKB">
        <authorList>
            <consortium name="EnsemblMetazoa"/>
        </authorList>
    </citation>
    <scope>IDENTIFICATION</scope>
</reference>
<dbReference type="GO" id="GO:0005634">
    <property type="term" value="C:nucleus"/>
    <property type="evidence" value="ECO:0000318"/>
    <property type="project" value="GO_Central"/>
</dbReference>
<dbReference type="GO" id="GO:0016887">
    <property type="term" value="F:ATP hydrolysis activity"/>
    <property type="evidence" value="ECO:0007669"/>
    <property type="project" value="InterPro"/>
</dbReference>
<dbReference type="AlphaFoldDB" id="A0A7M7RD43"/>
<dbReference type="EnsemblMetazoa" id="XM_785557">
    <property type="protein sequence ID" value="XP_790650"/>
    <property type="gene ID" value="LOC585743"/>
</dbReference>
<evidence type="ECO:0000256" key="1">
    <source>
        <dbReference type="ARBA" id="ARBA00004123"/>
    </source>
</evidence>
<dbReference type="InterPro" id="IPR003593">
    <property type="entry name" value="AAA+_ATPase"/>
</dbReference>
<dbReference type="GO" id="GO:0003677">
    <property type="term" value="F:DNA binding"/>
    <property type="evidence" value="ECO:0007669"/>
    <property type="project" value="InterPro"/>
</dbReference>
<evidence type="ECO:0000256" key="2">
    <source>
        <dbReference type="ARBA" id="ARBA00005378"/>
    </source>
</evidence>
<evidence type="ECO:0000313" key="10">
    <source>
        <dbReference type="EnsemblMetazoa" id="XP_790650"/>
    </source>
</evidence>
<dbReference type="Proteomes" id="UP000007110">
    <property type="component" value="Unassembled WGS sequence"/>
</dbReference>
<evidence type="ECO:0000256" key="6">
    <source>
        <dbReference type="ARBA" id="ARBA00023242"/>
    </source>
</evidence>
<dbReference type="InterPro" id="IPR027417">
    <property type="entry name" value="P-loop_NTPase"/>
</dbReference>
<dbReference type="Pfam" id="PF21960">
    <property type="entry name" value="RCF1-5-like_lid"/>
    <property type="match status" value="1"/>
</dbReference>
<dbReference type="OrthoDB" id="4199794at2759"/>
<dbReference type="PANTHER" id="PTHR11669">
    <property type="entry name" value="REPLICATION FACTOR C / DNA POLYMERASE III GAMMA-TAU SUBUNIT"/>
    <property type="match status" value="1"/>
</dbReference>
<keyword evidence="5" id="KW-0067">ATP-binding</keyword>
<dbReference type="Gene3D" id="1.10.8.60">
    <property type="match status" value="1"/>
</dbReference>
<dbReference type="InterPro" id="IPR008921">
    <property type="entry name" value="DNA_pol3_clamp-load_cplx_C"/>
</dbReference>
<dbReference type="InterPro" id="IPR003959">
    <property type="entry name" value="ATPase_AAA_core"/>
</dbReference>
<dbReference type="KEGG" id="spu:585743"/>
<accession>A0A7M7RD43</accession>
<comment type="similarity">
    <text evidence="2">Belongs to the activator 1 small subunits family.</text>
</comment>